<evidence type="ECO:0000313" key="2">
    <source>
        <dbReference type="EMBL" id="KAF1026102.1"/>
    </source>
</evidence>
<sequence length="156" mass="17103">MNTKPNSINPIVTHRVQPKGFFKVAVISGLVTVGAVGLAYDQKVTEYKPTVSAPNTTPSTYSVSALKLTSETSGKAVIKLDSFLVLVSFDFESHPDSYGVSGSEFTAVDITNLAVEQITDVNGKDWNDFTDYNDHRNINQMIVGYIERNRLVEAVQ</sequence>
<keyword evidence="1" id="KW-1133">Transmembrane helix</keyword>
<feature type="transmembrane region" description="Helical" evidence="1">
    <location>
        <begin position="20"/>
        <end position="40"/>
    </location>
</feature>
<protein>
    <submittedName>
        <fullName evidence="2">Uncharacterized protein</fullName>
    </submittedName>
</protein>
<keyword evidence="1" id="KW-0812">Transmembrane</keyword>
<evidence type="ECO:0000256" key="1">
    <source>
        <dbReference type="SAM" id="Phobius"/>
    </source>
</evidence>
<name>A0A833PDD8_ACIBZ</name>
<evidence type="ECO:0000313" key="3">
    <source>
        <dbReference type="Proteomes" id="UP000490535"/>
    </source>
</evidence>
<accession>A0A833PDD8</accession>
<proteinExistence type="predicted"/>
<comment type="caution">
    <text evidence="2">The sequence shown here is derived from an EMBL/GenBank/DDBJ whole genome shotgun (WGS) entry which is preliminary data.</text>
</comment>
<dbReference type="Proteomes" id="UP000490535">
    <property type="component" value="Unassembled WGS sequence"/>
</dbReference>
<keyword evidence="1" id="KW-0472">Membrane</keyword>
<organism evidence="2 3">
    <name type="scientific">Acinetobacter bereziniae</name>
    <name type="common">Acinetobacter genomosp. 10</name>
    <dbReference type="NCBI Taxonomy" id="106648"/>
    <lineage>
        <taxon>Bacteria</taxon>
        <taxon>Pseudomonadati</taxon>
        <taxon>Pseudomonadota</taxon>
        <taxon>Gammaproteobacteria</taxon>
        <taxon>Moraxellales</taxon>
        <taxon>Moraxellaceae</taxon>
        <taxon>Acinetobacter</taxon>
    </lineage>
</organism>
<dbReference type="AlphaFoldDB" id="A0A833PDD8"/>
<dbReference type="EMBL" id="WNDP01000028">
    <property type="protein sequence ID" value="KAF1026102.1"/>
    <property type="molecule type" value="Genomic_DNA"/>
</dbReference>
<reference evidence="3" key="1">
    <citation type="journal article" date="2020" name="MBio">
        <title>Horizontal gene transfer to a defensive symbiont with a reduced genome amongst a multipartite beetle microbiome.</title>
        <authorList>
            <person name="Waterworth S.C."/>
            <person name="Florez L.V."/>
            <person name="Rees E.R."/>
            <person name="Hertweck C."/>
            <person name="Kaltenpoth M."/>
            <person name="Kwan J.C."/>
        </authorList>
    </citation>
    <scope>NUCLEOTIDE SEQUENCE [LARGE SCALE GENOMIC DNA]</scope>
</reference>
<gene>
    <name evidence="2" type="ORF">GAK29_01503</name>
</gene>